<gene>
    <name evidence="2" type="ORF">ElyMa_002999800</name>
</gene>
<name>A0AAV4ID78_9GAST</name>
<feature type="region of interest" description="Disordered" evidence="1">
    <location>
        <begin position="41"/>
        <end position="72"/>
    </location>
</feature>
<protein>
    <submittedName>
        <fullName evidence="2">Uncharacterized protein</fullName>
    </submittedName>
</protein>
<feature type="region of interest" description="Disordered" evidence="1">
    <location>
        <begin position="1"/>
        <end position="26"/>
    </location>
</feature>
<feature type="region of interest" description="Disordered" evidence="1">
    <location>
        <begin position="121"/>
        <end position="184"/>
    </location>
</feature>
<feature type="compositionally biased region" description="Basic and acidic residues" evidence="1">
    <location>
        <begin position="150"/>
        <end position="161"/>
    </location>
</feature>
<reference evidence="2 3" key="1">
    <citation type="journal article" date="2021" name="Elife">
        <title>Chloroplast acquisition without the gene transfer in kleptoplastic sea slugs, Plakobranchus ocellatus.</title>
        <authorList>
            <person name="Maeda T."/>
            <person name="Takahashi S."/>
            <person name="Yoshida T."/>
            <person name="Shimamura S."/>
            <person name="Takaki Y."/>
            <person name="Nagai Y."/>
            <person name="Toyoda A."/>
            <person name="Suzuki Y."/>
            <person name="Arimoto A."/>
            <person name="Ishii H."/>
            <person name="Satoh N."/>
            <person name="Nishiyama T."/>
            <person name="Hasebe M."/>
            <person name="Maruyama T."/>
            <person name="Minagawa J."/>
            <person name="Obokata J."/>
            <person name="Shigenobu S."/>
        </authorList>
    </citation>
    <scope>NUCLEOTIDE SEQUENCE [LARGE SCALE GENOMIC DNA]</scope>
</reference>
<feature type="compositionally biased region" description="Basic and acidic residues" evidence="1">
    <location>
        <begin position="1"/>
        <end position="20"/>
    </location>
</feature>
<evidence type="ECO:0000313" key="2">
    <source>
        <dbReference type="EMBL" id="GFS07840.1"/>
    </source>
</evidence>
<feature type="region of interest" description="Disordered" evidence="1">
    <location>
        <begin position="198"/>
        <end position="221"/>
    </location>
</feature>
<feature type="compositionally biased region" description="Acidic residues" evidence="1">
    <location>
        <begin position="170"/>
        <end position="184"/>
    </location>
</feature>
<proteinExistence type="predicted"/>
<feature type="compositionally biased region" description="Basic and acidic residues" evidence="1">
    <location>
        <begin position="211"/>
        <end position="221"/>
    </location>
</feature>
<evidence type="ECO:0000256" key="1">
    <source>
        <dbReference type="SAM" id="MobiDB-lite"/>
    </source>
</evidence>
<comment type="caution">
    <text evidence="2">The sequence shown here is derived from an EMBL/GenBank/DDBJ whole genome shotgun (WGS) entry which is preliminary data.</text>
</comment>
<dbReference type="EMBL" id="BMAT01006179">
    <property type="protein sequence ID" value="GFS07840.1"/>
    <property type="molecule type" value="Genomic_DNA"/>
</dbReference>
<dbReference type="AlphaFoldDB" id="A0AAV4ID78"/>
<accession>A0AAV4ID78</accession>
<evidence type="ECO:0000313" key="3">
    <source>
        <dbReference type="Proteomes" id="UP000762676"/>
    </source>
</evidence>
<keyword evidence="3" id="KW-1185">Reference proteome</keyword>
<organism evidence="2 3">
    <name type="scientific">Elysia marginata</name>
    <dbReference type="NCBI Taxonomy" id="1093978"/>
    <lineage>
        <taxon>Eukaryota</taxon>
        <taxon>Metazoa</taxon>
        <taxon>Spiralia</taxon>
        <taxon>Lophotrochozoa</taxon>
        <taxon>Mollusca</taxon>
        <taxon>Gastropoda</taxon>
        <taxon>Heterobranchia</taxon>
        <taxon>Euthyneura</taxon>
        <taxon>Panpulmonata</taxon>
        <taxon>Sacoglossa</taxon>
        <taxon>Placobranchoidea</taxon>
        <taxon>Plakobranchidae</taxon>
        <taxon>Elysia</taxon>
    </lineage>
</organism>
<sequence>MEDLTRSSEKTPRSSEESPTKLRTLAPKSLFTEGVEYIPLPKIPKKKSKSDQKHTIRPILPKPHIFGTKGSSPTKAAALMLKKKATLVCQRRSPVKILPKRPNLESLPAVPALSVSRVFTRSQGNKEAELHPLDSSPKQDGPPAKIAPSRVEHSVETEKAVQDNPVTIFPEEDCEDQAEKDEDQVQLDDLMAACTTIRYDPKKSSVTNQDGDTKSKSQKRREICLSMLEDDILETDPKVL</sequence>
<dbReference type="Proteomes" id="UP000762676">
    <property type="component" value="Unassembled WGS sequence"/>
</dbReference>